<organism evidence="2 3">
    <name type="scientific">Enterococcus durans</name>
    <dbReference type="NCBI Taxonomy" id="53345"/>
    <lineage>
        <taxon>Bacteria</taxon>
        <taxon>Bacillati</taxon>
        <taxon>Bacillota</taxon>
        <taxon>Bacilli</taxon>
        <taxon>Lactobacillales</taxon>
        <taxon>Enterococcaceae</taxon>
        <taxon>Enterococcus</taxon>
    </lineage>
</organism>
<gene>
    <name evidence="2" type="ORF">CRM96_14490</name>
</gene>
<proteinExistence type="predicted"/>
<protein>
    <recommendedName>
        <fullName evidence="4">Lipoprotein</fullName>
    </recommendedName>
</protein>
<keyword evidence="1" id="KW-0812">Transmembrane</keyword>
<feature type="transmembrane region" description="Helical" evidence="1">
    <location>
        <begin position="31"/>
        <end position="49"/>
    </location>
</feature>
<dbReference type="EMBL" id="PDEB01000004">
    <property type="protein sequence ID" value="PEH46109.1"/>
    <property type="molecule type" value="Genomic_DNA"/>
</dbReference>
<reference evidence="2 3" key="1">
    <citation type="submission" date="2017-09" db="EMBL/GenBank/DDBJ databases">
        <title>FDA dAtabase for Regulatory Grade micrObial Sequences (FDA-ARGOS): Supporting development and validation of Infectious Disease Dx tests.</title>
        <authorList>
            <person name="Minogue T."/>
            <person name="Wolcott M."/>
            <person name="Wasieloski L."/>
            <person name="Aguilar W."/>
            <person name="Moore D."/>
            <person name="Tallon L.J."/>
            <person name="Sadzewicz L."/>
            <person name="Ott S."/>
            <person name="Zhao X."/>
            <person name="Nagaraj S."/>
            <person name="Vavikolanu K."/>
            <person name="Aluvathingal J."/>
            <person name="Nadendla S."/>
            <person name="Sichtig H."/>
        </authorList>
    </citation>
    <scope>NUCLEOTIDE SEQUENCE [LARGE SCALE GENOMIC DNA]</scope>
    <source>
        <strain evidence="2 3">FDAARGOS_396</strain>
    </source>
</reference>
<sequence length="70" mass="8068">MKSDNLKFFIFLIIGCLFGFIATKFEGITNGLLNIIGCLSLVACLIFFIRMRIRNFLGFILIVWNKFRGD</sequence>
<evidence type="ECO:0008006" key="4">
    <source>
        <dbReference type="Google" id="ProtNLM"/>
    </source>
</evidence>
<comment type="caution">
    <text evidence="2">The sequence shown here is derived from an EMBL/GenBank/DDBJ whole genome shotgun (WGS) entry which is preliminary data.</text>
</comment>
<evidence type="ECO:0000256" key="1">
    <source>
        <dbReference type="SAM" id="Phobius"/>
    </source>
</evidence>
<dbReference type="AlphaFoldDB" id="A0AB36SB70"/>
<accession>A0AB36SB70</accession>
<evidence type="ECO:0000313" key="3">
    <source>
        <dbReference type="Proteomes" id="UP000220669"/>
    </source>
</evidence>
<dbReference type="Proteomes" id="UP000220669">
    <property type="component" value="Unassembled WGS sequence"/>
</dbReference>
<name>A0AB36SB70_9ENTE</name>
<evidence type="ECO:0000313" key="2">
    <source>
        <dbReference type="EMBL" id="PEH46109.1"/>
    </source>
</evidence>
<feature type="transmembrane region" description="Helical" evidence="1">
    <location>
        <begin position="7"/>
        <end position="25"/>
    </location>
</feature>
<keyword evidence="1" id="KW-0472">Membrane</keyword>
<keyword evidence="1" id="KW-1133">Transmembrane helix</keyword>